<proteinExistence type="predicted"/>
<comment type="caution">
    <text evidence="1">The sequence shown here is derived from an EMBL/GenBank/DDBJ whole genome shotgun (WGS) entry which is preliminary data.</text>
</comment>
<evidence type="ECO:0000313" key="1">
    <source>
        <dbReference type="EMBL" id="MBO8446501.1"/>
    </source>
</evidence>
<dbReference type="Pfam" id="PF08757">
    <property type="entry name" value="CotH"/>
    <property type="match status" value="1"/>
</dbReference>
<dbReference type="Proteomes" id="UP000823637">
    <property type="component" value="Unassembled WGS sequence"/>
</dbReference>
<gene>
    <name evidence="1" type="ORF">IAC32_01985</name>
</gene>
<reference evidence="1" key="2">
    <citation type="journal article" date="2021" name="PeerJ">
        <title>Extensive microbial diversity within the chicken gut microbiome revealed by metagenomics and culture.</title>
        <authorList>
            <person name="Gilroy R."/>
            <person name="Ravi A."/>
            <person name="Getino M."/>
            <person name="Pursley I."/>
            <person name="Horton D.L."/>
            <person name="Alikhan N.F."/>
            <person name="Baker D."/>
            <person name="Gharbi K."/>
            <person name="Hall N."/>
            <person name="Watson M."/>
            <person name="Adriaenssens E.M."/>
            <person name="Foster-Nyarko E."/>
            <person name="Jarju S."/>
            <person name="Secka A."/>
            <person name="Antonio M."/>
            <person name="Oren A."/>
            <person name="Chaudhuri R.R."/>
            <person name="La Ragione R."/>
            <person name="Hildebrand F."/>
            <person name="Pallen M.J."/>
        </authorList>
    </citation>
    <scope>NUCLEOTIDE SEQUENCE</scope>
    <source>
        <strain evidence="1">D3-1215</strain>
    </source>
</reference>
<dbReference type="GO" id="GO:0016301">
    <property type="term" value="F:kinase activity"/>
    <property type="evidence" value="ECO:0007669"/>
    <property type="project" value="UniProtKB-KW"/>
</dbReference>
<keyword evidence="1" id="KW-0418">Kinase</keyword>
<evidence type="ECO:0000313" key="2">
    <source>
        <dbReference type="Proteomes" id="UP000823637"/>
    </source>
</evidence>
<reference evidence="1" key="1">
    <citation type="submission" date="2020-10" db="EMBL/GenBank/DDBJ databases">
        <authorList>
            <person name="Gilroy R."/>
        </authorList>
    </citation>
    <scope>NUCLEOTIDE SEQUENCE</scope>
    <source>
        <strain evidence="1">D3-1215</strain>
    </source>
</reference>
<sequence>MTATVNFTFLPVVEVSVEMENVNADKYVLGQMRVIDPDYSSHEGAVSANDTVYARFKYRGNASLAYDKKNFAVKTCDENEDGVDRSFFGFRDDNNWIIEACAADPTLMRNRVSTDIWNDFSTKPYYVRDGNESEDEAHSGTRGRFVEVLVNGSYHGLFTFTEKTDRKQLKLKKLKDDVEIRGLLYKSGSYGIEGLMGYDKTNHTFGNAAQQYDNYNKEEVWAGYEIKYPDYEEEPIDWKPLYDAINFVSQSSDEEFASHIEEYFDRPVMDDYYLLLEIIKAYDNVGNNIFYYIYNIQDSKLMGIAPWDMDTSFGNGAESVQAPDESLKHLLEVTTDNKFQLFYRMARRADIDWHEDLGARYRLLRNYEFGTEALKNRFVNYYDLISASRADIREEQKWPQYHPDIKEHVDYICNFIERRMAFLDEYYAETQTGINAEEAGSSDLEITGGTGRITVTANTDKSLHVYSISGNQIGIIQTVDGKGSVSGLQPGIYIVGNHKVAVF</sequence>
<keyword evidence="1" id="KW-0808">Transferase</keyword>
<dbReference type="InterPro" id="IPR014867">
    <property type="entry name" value="Spore_coat_CotH_CotH2/3/7"/>
</dbReference>
<organism evidence="1 2">
    <name type="scientific">Candidatus Enterocola intestinipullorum</name>
    <dbReference type="NCBI Taxonomy" id="2840783"/>
    <lineage>
        <taxon>Bacteria</taxon>
        <taxon>Pseudomonadati</taxon>
        <taxon>Bacteroidota</taxon>
        <taxon>Bacteroidia</taxon>
        <taxon>Bacteroidales</taxon>
        <taxon>Candidatus Enterocola</taxon>
    </lineage>
</organism>
<accession>A0A9D9EH74</accession>
<name>A0A9D9EH74_9BACT</name>
<dbReference type="AlphaFoldDB" id="A0A9D9EH74"/>
<protein>
    <submittedName>
        <fullName evidence="1">CotH kinase family protein</fullName>
    </submittedName>
</protein>
<dbReference type="EMBL" id="JADIMR010000028">
    <property type="protein sequence ID" value="MBO8446501.1"/>
    <property type="molecule type" value="Genomic_DNA"/>
</dbReference>